<dbReference type="PANTHER" id="PTHR43829:SF9">
    <property type="entry name" value="AQUAPORIN-9"/>
    <property type="match status" value="1"/>
</dbReference>
<reference evidence="6" key="1">
    <citation type="submission" date="2021-06" db="EMBL/GenBank/DDBJ databases">
        <authorList>
            <person name="Hodson N. C."/>
            <person name="Mongue J. A."/>
            <person name="Jaron S. K."/>
        </authorList>
    </citation>
    <scope>NUCLEOTIDE SEQUENCE</scope>
</reference>
<dbReference type="Pfam" id="PF00230">
    <property type="entry name" value="MIP"/>
    <property type="match status" value="1"/>
</dbReference>
<organism evidence="6 7">
    <name type="scientific">Allacma fusca</name>
    <dbReference type="NCBI Taxonomy" id="39272"/>
    <lineage>
        <taxon>Eukaryota</taxon>
        <taxon>Metazoa</taxon>
        <taxon>Ecdysozoa</taxon>
        <taxon>Arthropoda</taxon>
        <taxon>Hexapoda</taxon>
        <taxon>Collembola</taxon>
        <taxon>Symphypleona</taxon>
        <taxon>Sminthuridae</taxon>
        <taxon>Allacma</taxon>
    </lineage>
</organism>
<feature type="region of interest" description="Disordered" evidence="4">
    <location>
        <begin position="269"/>
        <end position="351"/>
    </location>
</feature>
<feature type="transmembrane region" description="Helical" evidence="5">
    <location>
        <begin position="103"/>
        <end position="125"/>
    </location>
</feature>
<protein>
    <recommendedName>
        <fullName evidence="8">Aquaporin</fullName>
    </recommendedName>
</protein>
<feature type="transmembrane region" description="Helical" evidence="5">
    <location>
        <begin position="185"/>
        <end position="208"/>
    </location>
</feature>
<keyword evidence="5" id="KW-1133">Transmembrane helix</keyword>
<dbReference type="EMBL" id="CAJVCH010086548">
    <property type="protein sequence ID" value="CAG7722136.1"/>
    <property type="molecule type" value="Genomic_DNA"/>
</dbReference>
<dbReference type="InterPro" id="IPR022357">
    <property type="entry name" value="MIP_CS"/>
</dbReference>
<dbReference type="OrthoDB" id="3222at2759"/>
<dbReference type="PANTHER" id="PTHR43829">
    <property type="entry name" value="AQUAPORIN OR AQUAGLYCEROPORIN RELATED"/>
    <property type="match status" value="1"/>
</dbReference>
<feature type="transmembrane region" description="Helical" evidence="5">
    <location>
        <begin position="155"/>
        <end position="173"/>
    </location>
</feature>
<feature type="compositionally biased region" description="Basic and acidic residues" evidence="4">
    <location>
        <begin position="341"/>
        <end position="351"/>
    </location>
</feature>
<evidence type="ECO:0000313" key="6">
    <source>
        <dbReference type="EMBL" id="CAG7722136.1"/>
    </source>
</evidence>
<evidence type="ECO:0008006" key="8">
    <source>
        <dbReference type="Google" id="ProtNLM"/>
    </source>
</evidence>
<feature type="transmembrane region" description="Helical" evidence="5">
    <location>
        <begin position="27"/>
        <end position="48"/>
    </location>
</feature>
<feature type="compositionally biased region" description="Basic and acidic residues" evidence="4">
    <location>
        <begin position="272"/>
        <end position="285"/>
    </location>
</feature>
<dbReference type="AlphaFoldDB" id="A0A8J2JKL5"/>
<keyword evidence="5" id="KW-0812">Transmembrane</keyword>
<keyword evidence="7" id="KW-1185">Reference proteome</keyword>
<dbReference type="Proteomes" id="UP000708208">
    <property type="component" value="Unassembled WGS sequence"/>
</dbReference>
<feature type="compositionally biased region" description="Low complexity" evidence="4">
    <location>
        <begin position="298"/>
        <end position="320"/>
    </location>
</feature>
<keyword evidence="2" id="KW-0813">Transport</keyword>
<dbReference type="GO" id="GO:0016323">
    <property type="term" value="C:basolateral plasma membrane"/>
    <property type="evidence" value="ECO:0007669"/>
    <property type="project" value="TreeGrafter"/>
</dbReference>
<evidence type="ECO:0000256" key="3">
    <source>
        <dbReference type="ARBA" id="ARBA00045280"/>
    </source>
</evidence>
<evidence type="ECO:0000256" key="5">
    <source>
        <dbReference type="SAM" id="Phobius"/>
    </source>
</evidence>
<comment type="similarity">
    <text evidence="1">Belongs to the MIP/aquaporin (TC 1.A.8) family.</text>
</comment>
<dbReference type="InterPro" id="IPR000425">
    <property type="entry name" value="MIP"/>
</dbReference>
<sequence length="351" mass="37333">MSGAGITPFLEGSRRWMRIRNEYAREALAELLGTGIVTLFAVAGGIQHFANPSDDSMQPIFGSLFGLMAAILIVGGSSGGHVNPAVTLGLCIAGNCSWIKLPLFWVAQILGAYIGAGLALANYAWMPLKVGVSMNVFFPAAVVAPVPGTPIGSGFLDQIIGTSILVMLIIACCDKRNMQVPKALIGFFICLTICGLAMCFGINAGAVLNPARDFGARLMGLSVGFRSNQIMTVNGTHWWLVGFFGPLIGGALGSVLYVTLIGAHLNDEDEDSKVSKETNGEDWRSTRFMPKAQAPQSPNQYNVGPQQQQSPQQGQQPQNPHYGASNYGYSGPGGAQNAGYAREDIRNRQGY</sequence>
<dbReference type="GO" id="GO:0015254">
    <property type="term" value="F:glycerol channel activity"/>
    <property type="evidence" value="ECO:0007669"/>
    <property type="project" value="TreeGrafter"/>
</dbReference>
<evidence type="ECO:0000256" key="2">
    <source>
        <dbReference type="ARBA" id="ARBA00022448"/>
    </source>
</evidence>
<gene>
    <name evidence="6" type="ORF">AFUS01_LOCUS11305</name>
</gene>
<accession>A0A8J2JKL5</accession>
<evidence type="ECO:0000256" key="4">
    <source>
        <dbReference type="SAM" id="MobiDB-lite"/>
    </source>
</evidence>
<dbReference type="PROSITE" id="PS00221">
    <property type="entry name" value="MIP"/>
    <property type="match status" value="1"/>
</dbReference>
<dbReference type="InterPro" id="IPR050363">
    <property type="entry name" value="MIP/Aquaporin"/>
</dbReference>
<feature type="transmembrane region" description="Helical" evidence="5">
    <location>
        <begin position="60"/>
        <end position="82"/>
    </location>
</feature>
<name>A0A8J2JKL5_9HEXA</name>
<comment type="caution">
    <text evidence="6">The sequence shown here is derived from an EMBL/GenBank/DDBJ whole genome shotgun (WGS) entry which is preliminary data.</text>
</comment>
<comment type="function">
    <text evidence="3">Aquaglyceroporin that may modulate the water content and osmolytes during anhydrobiosis.</text>
</comment>
<feature type="transmembrane region" description="Helical" evidence="5">
    <location>
        <begin position="238"/>
        <end position="263"/>
    </location>
</feature>
<evidence type="ECO:0000256" key="1">
    <source>
        <dbReference type="ARBA" id="ARBA00006175"/>
    </source>
</evidence>
<keyword evidence="5" id="KW-0472">Membrane</keyword>
<proteinExistence type="inferred from homology"/>
<evidence type="ECO:0000313" key="7">
    <source>
        <dbReference type="Proteomes" id="UP000708208"/>
    </source>
</evidence>
<dbReference type="GO" id="GO:0015250">
    <property type="term" value="F:water channel activity"/>
    <property type="evidence" value="ECO:0007669"/>
    <property type="project" value="TreeGrafter"/>
</dbReference>